<comment type="caution">
    <text evidence="2">The sequence shown here is derived from an EMBL/GenBank/DDBJ whole genome shotgun (WGS) entry which is preliminary data.</text>
</comment>
<sequence>ESKDPQVISEPFGDIYRVGKDGCMSAKRTSWNEFSSFMASAVIFLSTGMLVPQQAAADVDDVVTDDVVVDDVPVADAEPTPPSPPPTTTLPSPQELHSTSQV</sequence>
<proteinExistence type="predicted"/>
<dbReference type="EMBL" id="BKCJ011292996">
    <property type="protein sequence ID" value="GFD16386.1"/>
    <property type="molecule type" value="Genomic_DNA"/>
</dbReference>
<gene>
    <name evidence="2" type="ORF">Tci_888355</name>
</gene>
<protein>
    <submittedName>
        <fullName evidence="2">Uncharacterized protein</fullName>
    </submittedName>
</protein>
<evidence type="ECO:0000313" key="2">
    <source>
        <dbReference type="EMBL" id="GFD16386.1"/>
    </source>
</evidence>
<evidence type="ECO:0000256" key="1">
    <source>
        <dbReference type="SAM" id="MobiDB-lite"/>
    </source>
</evidence>
<accession>A0A699U4X3</accession>
<feature type="non-terminal residue" evidence="2">
    <location>
        <position position="1"/>
    </location>
</feature>
<name>A0A699U4X3_TANCI</name>
<reference evidence="2" key="1">
    <citation type="journal article" date="2019" name="Sci. Rep.">
        <title>Draft genome of Tanacetum cinerariifolium, the natural source of mosquito coil.</title>
        <authorList>
            <person name="Yamashiro T."/>
            <person name="Shiraishi A."/>
            <person name="Satake H."/>
            <person name="Nakayama K."/>
        </authorList>
    </citation>
    <scope>NUCLEOTIDE SEQUENCE</scope>
</reference>
<dbReference type="AlphaFoldDB" id="A0A699U4X3"/>
<organism evidence="2">
    <name type="scientific">Tanacetum cinerariifolium</name>
    <name type="common">Dalmatian daisy</name>
    <name type="synonym">Chrysanthemum cinerariifolium</name>
    <dbReference type="NCBI Taxonomy" id="118510"/>
    <lineage>
        <taxon>Eukaryota</taxon>
        <taxon>Viridiplantae</taxon>
        <taxon>Streptophyta</taxon>
        <taxon>Embryophyta</taxon>
        <taxon>Tracheophyta</taxon>
        <taxon>Spermatophyta</taxon>
        <taxon>Magnoliopsida</taxon>
        <taxon>eudicotyledons</taxon>
        <taxon>Gunneridae</taxon>
        <taxon>Pentapetalae</taxon>
        <taxon>asterids</taxon>
        <taxon>campanulids</taxon>
        <taxon>Asterales</taxon>
        <taxon>Asteraceae</taxon>
        <taxon>Asteroideae</taxon>
        <taxon>Anthemideae</taxon>
        <taxon>Anthemidinae</taxon>
        <taxon>Tanacetum</taxon>
    </lineage>
</organism>
<feature type="compositionally biased region" description="Pro residues" evidence="1">
    <location>
        <begin position="79"/>
        <end position="88"/>
    </location>
</feature>
<feature type="region of interest" description="Disordered" evidence="1">
    <location>
        <begin position="72"/>
        <end position="102"/>
    </location>
</feature>
<feature type="non-terminal residue" evidence="2">
    <location>
        <position position="102"/>
    </location>
</feature>